<dbReference type="InterPro" id="IPR030391">
    <property type="entry name" value="MeTrfase_TrmA_CS"/>
</dbReference>
<gene>
    <name evidence="6" type="primary">rlmD</name>
    <name evidence="6" type="ORF">QUW28_07280</name>
</gene>
<dbReference type="InterPro" id="IPR010280">
    <property type="entry name" value="U5_MeTrfase_fam"/>
</dbReference>
<dbReference type="EMBL" id="JAUDDZ010000009">
    <property type="protein sequence ID" value="MDM8275291.1"/>
    <property type="molecule type" value="Genomic_DNA"/>
</dbReference>
<comment type="similarity">
    <text evidence="4">Belongs to the class I-like SAM-binding methyltransferase superfamily. RNA M5U methyltransferase family.</text>
</comment>
<dbReference type="SUPFAM" id="SSF53335">
    <property type="entry name" value="S-adenosyl-L-methionine-dependent methyltransferases"/>
    <property type="match status" value="1"/>
</dbReference>
<dbReference type="PANTHER" id="PTHR11061">
    <property type="entry name" value="RNA M5U METHYLTRANSFERASE"/>
    <property type="match status" value="1"/>
</dbReference>
<dbReference type="PROSITE" id="PS51687">
    <property type="entry name" value="SAM_MT_RNA_M5U"/>
    <property type="match status" value="1"/>
</dbReference>
<dbReference type="PROSITE" id="PS01231">
    <property type="entry name" value="TRMA_2"/>
    <property type="match status" value="1"/>
</dbReference>
<dbReference type="Gene3D" id="3.40.50.150">
    <property type="entry name" value="Vaccinia Virus protein VP39"/>
    <property type="match status" value="1"/>
</dbReference>
<dbReference type="GO" id="GO:0032259">
    <property type="term" value="P:methylation"/>
    <property type="evidence" value="ECO:0007669"/>
    <property type="project" value="UniProtKB-KW"/>
</dbReference>
<keyword evidence="1 4" id="KW-0489">Methyltransferase</keyword>
<evidence type="ECO:0000313" key="6">
    <source>
        <dbReference type="EMBL" id="MDM8275291.1"/>
    </source>
</evidence>
<reference evidence="7" key="1">
    <citation type="submission" date="2023-06" db="EMBL/GenBank/DDBJ databases">
        <title>Identification and characterization of horizontal gene transfer across gut microbiota members of farm animals based on homology search.</title>
        <authorList>
            <person name="Zeman M."/>
            <person name="Kubasova T."/>
            <person name="Jahodarova E."/>
            <person name="Nykrynova M."/>
            <person name="Rychlik I."/>
        </authorList>
    </citation>
    <scope>NUCLEOTIDE SEQUENCE [LARGE SCALE GENOMIC DNA]</scope>
    <source>
        <strain evidence="7">154_Feed</strain>
    </source>
</reference>
<dbReference type="RefSeq" id="WP_289545292.1">
    <property type="nucleotide sequence ID" value="NZ_JAUDDZ010000009.1"/>
</dbReference>
<evidence type="ECO:0000313" key="7">
    <source>
        <dbReference type="Proteomes" id="UP001529421"/>
    </source>
</evidence>
<accession>A0ABT7V9V9</accession>
<dbReference type="InterPro" id="IPR029063">
    <property type="entry name" value="SAM-dependent_MTases_sf"/>
</dbReference>
<dbReference type="PANTHER" id="PTHR11061:SF30">
    <property type="entry name" value="TRNA (URACIL(54)-C(5))-METHYLTRANSFERASE"/>
    <property type="match status" value="1"/>
</dbReference>
<evidence type="ECO:0000256" key="2">
    <source>
        <dbReference type="ARBA" id="ARBA00022679"/>
    </source>
</evidence>
<evidence type="ECO:0000256" key="4">
    <source>
        <dbReference type="PROSITE-ProRule" id="PRU01024"/>
    </source>
</evidence>
<evidence type="ECO:0000256" key="5">
    <source>
        <dbReference type="PROSITE-ProRule" id="PRU10015"/>
    </source>
</evidence>
<feature type="binding site" evidence="4">
    <location>
        <position position="289"/>
    </location>
    <ligand>
        <name>S-adenosyl-L-methionine</name>
        <dbReference type="ChEBI" id="CHEBI:59789"/>
    </ligand>
</feature>
<dbReference type="NCBIfam" id="TIGR00479">
    <property type="entry name" value="rumA"/>
    <property type="match status" value="1"/>
</dbReference>
<evidence type="ECO:0000256" key="3">
    <source>
        <dbReference type="ARBA" id="ARBA00022691"/>
    </source>
</evidence>
<keyword evidence="3 4" id="KW-0949">S-adenosyl-L-methionine</keyword>
<name>A0ABT7V9V9_9ACTN</name>
<protein>
    <submittedName>
        <fullName evidence="6">23S rRNA (Uracil(1939)-C(5))-methyltransferase RlmD</fullName>
        <ecNumber evidence="6">2.1.1.190</ecNumber>
    </submittedName>
</protein>
<feature type="active site" evidence="5">
    <location>
        <position position="392"/>
    </location>
</feature>
<comment type="caution">
    <text evidence="6">The sequence shown here is derived from an EMBL/GenBank/DDBJ whole genome shotgun (WGS) entry which is preliminary data.</text>
</comment>
<proteinExistence type="inferred from homology"/>
<keyword evidence="2 4" id="KW-0808">Transferase</keyword>
<evidence type="ECO:0000256" key="1">
    <source>
        <dbReference type="ARBA" id="ARBA00022603"/>
    </source>
</evidence>
<sequence>MSTRAQDRAARKRATGPCPIMRSCGGCAWLGMPYHKQLARKQDAMAELFGGLFGRLGWHAGIDPIVGMRMLEDGARERPGFNPLADAVVTTQDGKLPAPRGFRHKAATPFAPGPKGSLRCGFFARGTHTIVEAPTCAVEAPGAREILRGVARAAQSCGIPAYAEDVQRGMLRHAIVRMGWRSDEAMLTVVSAHRDLPRLEAFIQALSELSPRLSCIAQNVNPRPGNAILGPETSIRAGSPRMRDRLLGCTFEISPTAFYQTNPQQTEVLYQLAIEGMDLHEGDVLLDTYCGSGTIGLAAAQQAREHGVAIRLVGVERNAAGIDDARENALVNDLSDQSSFIAEDATSFMLRAASEGAHVDVLAMDPPRAGSTPEFIRAAASVAPRRIVYISCNPVTQARDLEAFAEVGYRLSRLTPVDMFPHTDHVETVATLER</sequence>
<dbReference type="GO" id="GO:0008168">
    <property type="term" value="F:methyltransferase activity"/>
    <property type="evidence" value="ECO:0007669"/>
    <property type="project" value="UniProtKB-KW"/>
</dbReference>
<dbReference type="Pfam" id="PF05958">
    <property type="entry name" value="tRNA_U5-meth_tr"/>
    <property type="match status" value="1"/>
</dbReference>
<keyword evidence="7" id="KW-1185">Reference proteome</keyword>
<feature type="binding site" evidence="4">
    <location>
        <position position="316"/>
    </location>
    <ligand>
        <name>S-adenosyl-L-methionine</name>
        <dbReference type="ChEBI" id="CHEBI:59789"/>
    </ligand>
</feature>
<dbReference type="Gene3D" id="2.40.50.1070">
    <property type="match status" value="1"/>
</dbReference>
<feature type="active site" description="Nucleophile" evidence="4">
    <location>
        <position position="392"/>
    </location>
</feature>
<dbReference type="EC" id="2.1.1.190" evidence="6"/>
<feature type="binding site" evidence="4">
    <location>
        <position position="365"/>
    </location>
    <ligand>
        <name>S-adenosyl-L-methionine</name>
        <dbReference type="ChEBI" id="CHEBI:59789"/>
    </ligand>
</feature>
<reference evidence="6 7" key="2">
    <citation type="submission" date="2023-06" db="EMBL/GenBank/DDBJ databases">
        <authorList>
            <person name="Zeman M."/>
            <person name="Kubasova T."/>
            <person name="Jahodarova E."/>
            <person name="Nykrynova M."/>
            <person name="Rychlik I."/>
        </authorList>
    </citation>
    <scope>NUCLEOTIDE SEQUENCE [LARGE SCALE GENOMIC DNA]</scope>
    <source>
        <strain evidence="6 7">154_Feed</strain>
    </source>
</reference>
<dbReference type="PROSITE" id="PS01230">
    <property type="entry name" value="TRMA_1"/>
    <property type="match status" value="1"/>
</dbReference>
<dbReference type="Proteomes" id="UP001529421">
    <property type="component" value="Unassembled WGS sequence"/>
</dbReference>
<dbReference type="InterPro" id="IPR030390">
    <property type="entry name" value="MeTrfase_TrmA_AS"/>
</dbReference>
<organism evidence="6 7">
    <name type="scientific">Enorma phocaeensis</name>
    <dbReference type="NCBI Taxonomy" id="1871019"/>
    <lineage>
        <taxon>Bacteria</taxon>
        <taxon>Bacillati</taxon>
        <taxon>Actinomycetota</taxon>
        <taxon>Coriobacteriia</taxon>
        <taxon>Coriobacteriales</taxon>
        <taxon>Coriobacteriaceae</taxon>
        <taxon>Enorma</taxon>
    </lineage>
</organism>
<feature type="binding site" evidence="4">
    <location>
        <position position="260"/>
    </location>
    <ligand>
        <name>S-adenosyl-L-methionine</name>
        <dbReference type="ChEBI" id="CHEBI:59789"/>
    </ligand>
</feature>